<dbReference type="Gramene" id="arahy.Tifrunner.gnm2.ann2.Ah16g022000.1">
    <property type="protein sequence ID" value="arahy.Tifrunner.gnm2.ann2.Ah16g022000.1-CDS"/>
    <property type="gene ID" value="arahy.Tifrunner.gnm2.ann2.Ah16g022000"/>
</dbReference>
<keyword evidence="2" id="KW-1185">Reference proteome</keyword>
<dbReference type="PANTHER" id="PTHR11014:SF55">
    <property type="entry name" value="IAA-AMINO ACID HYDROLASE ILR1-LIKE 4"/>
    <property type="match status" value="1"/>
</dbReference>
<dbReference type="PANTHER" id="PTHR11014">
    <property type="entry name" value="PEPTIDASE M20 FAMILY MEMBER"/>
    <property type="match status" value="1"/>
</dbReference>
<dbReference type="GO" id="GO:0005783">
    <property type="term" value="C:endoplasmic reticulum"/>
    <property type="evidence" value="ECO:0007669"/>
    <property type="project" value="TreeGrafter"/>
</dbReference>
<accession>A0A444YGQ3</accession>
<dbReference type="AlphaFoldDB" id="A0A444YGQ3"/>
<dbReference type="GO" id="GO:0010179">
    <property type="term" value="F:IAA-Ala conjugate hydrolase activity"/>
    <property type="evidence" value="ECO:0007669"/>
    <property type="project" value="TreeGrafter"/>
</dbReference>
<dbReference type="GO" id="GO:0009850">
    <property type="term" value="P:auxin metabolic process"/>
    <property type="evidence" value="ECO:0007669"/>
    <property type="project" value="TreeGrafter"/>
</dbReference>
<dbReference type="Proteomes" id="UP000289738">
    <property type="component" value="Chromosome B06"/>
</dbReference>
<organism evidence="1 2">
    <name type="scientific">Arachis hypogaea</name>
    <name type="common">Peanut</name>
    <dbReference type="NCBI Taxonomy" id="3818"/>
    <lineage>
        <taxon>Eukaryota</taxon>
        <taxon>Viridiplantae</taxon>
        <taxon>Streptophyta</taxon>
        <taxon>Embryophyta</taxon>
        <taxon>Tracheophyta</taxon>
        <taxon>Spermatophyta</taxon>
        <taxon>Magnoliopsida</taxon>
        <taxon>eudicotyledons</taxon>
        <taxon>Gunneridae</taxon>
        <taxon>Pentapetalae</taxon>
        <taxon>rosids</taxon>
        <taxon>fabids</taxon>
        <taxon>Fabales</taxon>
        <taxon>Fabaceae</taxon>
        <taxon>Papilionoideae</taxon>
        <taxon>50 kb inversion clade</taxon>
        <taxon>dalbergioids sensu lato</taxon>
        <taxon>Dalbergieae</taxon>
        <taxon>Pterocarpus clade</taxon>
        <taxon>Arachis</taxon>
    </lineage>
</organism>
<dbReference type="Gene3D" id="3.40.630.10">
    <property type="entry name" value="Zn peptidases"/>
    <property type="match status" value="1"/>
</dbReference>
<reference evidence="1 2" key="1">
    <citation type="submission" date="2019-01" db="EMBL/GenBank/DDBJ databases">
        <title>Sequencing of cultivated peanut Arachis hypogaea provides insights into genome evolution and oil improvement.</title>
        <authorList>
            <person name="Chen X."/>
        </authorList>
    </citation>
    <scope>NUCLEOTIDE SEQUENCE [LARGE SCALE GENOMIC DNA]</scope>
    <source>
        <strain evidence="2">cv. Fuhuasheng</strain>
        <tissue evidence="1">Leaves</tissue>
    </source>
</reference>
<gene>
    <name evidence="1" type="ORF">Ahy_B06g079939</name>
</gene>
<dbReference type="InterPro" id="IPR002933">
    <property type="entry name" value="Peptidase_M20"/>
</dbReference>
<dbReference type="SMR" id="A0A444YGQ3"/>
<dbReference type="SUPFAM" id="SSF53187">
    <property type="entry name" value="Zn-dependent exopeptidases"/>
    <property type="match status" value="1"/>
</dbReference>
<dbReference type="InterPro" id="IPR017439">
    <property type="entry name" value="Amidohydrolase"/>
</dbReference>
<dbReference type="EMBL" id="SDMP01000016">
    <property type="protein sequence ID" value="RYR01084.1"/>
    <property type="molecule type" value="Genomic_DNA"/>
</dbReference>
<sequence>MQARQRVTFALADWLRQVWSHQFVAEAPGQTYSDPRRSSKCCDQQNGAYNLVIHHFLQVALTSIIAFIGTKKPLFVVIIADMVALPMQELVEWEHTTKVQGKMHACGHDAHVAMLLSAAKILKEHEKDIQVFVLILLFSSK</sequence>
<proteinExistence type="predicted"/>
<comment type="caution">
    <text evidence="1">The sequence shown here is derived from an EMBL/GenBank/DDBJ whole genome shotgun (WGS) entry which is preliminary data.</text>
</comment>
<dbReference type="OrthoDB" id="1429663at2759"/>
<evidence type="ECO:0000313" key="2">
    <source>
        <dbReference type="Proteomes" id="UP000289738"/>
    </source>
</evidence>
<evidence type="ECO:0008006" key="3">
    <source>
        <dbReference type="Google" id="ProtNLM"/>
    </source>
</evidence>
<protein>
    <recommendedName>
        <fullName evidence="3">Peptidase M20 dimerisation domain-containing protein</fullName>
    </recommendedName>
</protein>
<name>A0A444YGQ3_ARAHY</name>
<dbReference type="Pfam" id="PF01546">
    <property type="entry name" value="Peptidase_M20"/>
    <property type="match status" value="1"/>
</dbReference>
<evidence type="ECO:0000313" key="1">
    <source>
        <dbReference type="EMBL" id="RYR01084.1"/>
    </source>
</evidence>